<organism evidence="1 2">
    <name type="scientific">Filimonas lacunae</name>
    <dbReference type="NCBI Taxonomy" id="477680"/>
    <lineage>
        <taxon>Bacteria</taxon>
        <taxon>Pseudomonadati</taxon>
        <taxon>Bacteroidota</taxon>
        <taxon>Chitinophagia</taxon>
        <taxon>Chitinophagales</taxon>
        <taxon>Chitinophagaceae</taxon>
        <taxon>Filimonas</taxon>
    </lineage>
</organism>
<accession>A0A1N7R0Z9</accession>
<reference evidence="2" key="1">
    <citation type="submission" date="2017-01" db="EMBL/GenBank/DDBJ databases">
        <authorList>
            <person name="Varghese N."/>
            <person name="Submissions S."/>
        </authorList>
    </citation>
    <scope>NUCLEOTIDE SEQUENCE [LARGE SCALE GENOMIC DNA]</scope>
    <source>
        <strain evidence="2">DSM 21054</strain>
    </source>
</reference>
<evidence type="ECO:0000313" key="1">
    <source>
        <dbReference type="EMBL" id="SIT28788.1"/>
    </source>
</evidence>
<dbReference type="InterPro" id="IPR028994">
    <property type="entry name" value="Integrin_alpha_N"/>
</dbReference>
<dbReference type="AlphaFoldDB" id="A0A1N7R0Z9"/>
<gene>
    <name evidence="1" type="ORF">SAMN05421788_108130</name>
</gene>
<evidence type="ECO:0000313" key="2">
    <source>
        <dbReference type="Proteomes" id="UP000186917"/>
    </source>
</evidence>
<dbReference type="EMBL" id="FTOR01000008">
    <property type="protein sequence ID" value="SIT28788.1"/>
    <property type="molecule type" value="Genomic_DNA"/>
</dbReference>
<dbReference type="STRING" id="477680.SAMN05421788_108130"/>
<protein>
    <submittedName>
        <fullName evidence="1">Uncharacterized protein</fullName>
    </submittedName>
</protein>
<dbReference type="OrthoDB" id="9973734at2"/>
<dbReference type="RefSeq" id="WP_076381160.1">
    <property type="nucleotide sequence ID" value="NZ_AP017422.1"/>
</dbReference>
<keyword evidence="2" id="KW-1185">Reference proteome</keyword>
<proteinExistence type="predicted"/>
<sequence>MKLNTLLTPLLAVAITATSCINDRPERPMEALTDTLPANKPVILAKDSAAEYKTDTAIIKGTRYALTVYKMQVGNDACFMLEKEVEGEGFRPVFKEPNYTTTNSNLFFADYNHDGFADIIWTKRWQDHAYLFNPQTETFVEVGEFHHVNTLQVNGRKVLYQGYPLQYLVNEEKDYEWVKDKHSELFIIDSSYHKISFATVDNMSTLDEKSERKLRKQENVLVTCSVPPYYGRFDDYSMWNMGQVIDQSILKATQFDDKFIERYWQQHYQQLLAYGEVFAVRAKHPLEYSR</sequence>
<dbReference type="PROSITE" id="PS51257">
    <property type="entry name" value="PROKAR_LIPOPROTEIN"/>
    <property type="match status" value="1"/>
</dbReference>
<name>A0A1N7R0Z9_9BACT</name>
<dbReference type="Proteomes" id="UP000186917">
    <property type="component" value="Unassembled WGS sequence"/>
</dbReference>
<dbReference type="SUPFAM" id="SSF69318">
    <property type="entry name" value="Integrin alpha N-terminal domain"/>
    <property type="match status" value="1"/>
</dbReference>